<evidence type="ECO:0000256" key="8">
    <source>
        <dbReference type="SAM" id="SignalP"/>
    </source>
</evidence>
<protein>
    <recommendedName>
        <fullName evidence="3">5'-nucleotidase</fullName>
        <ecNumber evidence="3">3.1.3.5</ecNumber>
    </recommendedName>
</protein>
<dbReference type="InterPro" id="IPR006179">
    <property type="entry name" value="5_nucleotidase/apyrase"/>
</dbReference>
<feature type="signal peptide" evidence="8">
    <location>
        <begin position="1"/>
        <end position="28"/>
    </location>
</feature>
<dbReference type="GO" id="GO:0000166">
    <property type="term" value="F:nucleotide binding"/>
    <property type="evidence" value="ECO:0007669"/>
    <property type="project" value="UniProtKB-KW"/>
</dbReference>
<accession>A0A8S4E8V7</accession>
<keyword evidence="7" id="KW-0378">Hydrolase</keyword>
<evidence type="ECO:0000256" key="4">
    <source>
        <dbReference type="ARBA" id="ARBA00022723"/>
    </source>
</evidence>
<feature type="domain" description="5'-Nucleotidase C-terminal" evidence="10">
    <location>
        <begin position="1606"/>
        <end position="1775"/>
    </location>
</feature>
<dbReference type="InterPro" id="IPR036907">
    <property type="entry name" value="5'-Nucleotdase_C_sf"/>
</dbReference>
<comment type="catalytic activity">
    <reaction evidence="1">
        <text>a ribonucleoside 5'-phosphate + H2O = a ribonucleoside + phosphate</text>
        <dbReference type="Rhea" id="RHEA:12484"/>
        <dbReference type="ChEBI" id="CHEBI:15377"/>
        <dbReference type="ChEBI" id="CHEBI:18254"/>
        <dbReference type="ChEBI" id="CHEBI:43474"/>
        <dbReference type="ChEBI" id="CHEBI:58043"/>
        <dbReference type="EC" id="3.1.3.5"/>
    </reaction>
</comment>
<dbReference type="GO" id="GO:0005886">
    <property type="term" value="C:plasma membrane"/>
    <property type="evidence" value="ECO:0007669"/>
    <property type="project" value="TreeGrafter"/>
</dbReference>
<evidence type="ECO:0000256" key="6">
    <source>
        <dbReference type="ARBA" id="ARBA00022741"/>
    </source>
</evidence>
<dbReference type="FunFam" id="3.60.21.10:FF:000020">
    <property type="entry name" value="NT5E isoform 4"/>
    <property type="match status" value="2"/>
</dbReference>
<feature type="domain" description="5'-Nucleotidase C-terminal" evidence="10">
    <location>
        <begin position="1183"/>
        <end position="1357"/>
    </location>
</feature>
<dbReference type="Pfam" id="PF00149">
    <property type="entry name" value="Metallophos"/>
    <property type="match status" value="2"/>
</dbReference>
<keyword evidence="5 8" id="KW-0732">Signal</keyword>
<proteinExistence type="inferred from homology"/>
<dbReference type="SUPFAM" id="SSF56300">
    <property type="entry name" value="Metallo-dependent phosphatases"/>
    <property type="match status" value="4"/>
</dbReference>
<dbReference type="Gene3D" id="3.90.780.10">
    <property type="entry name" value="5'-Nucleotidase, C-terminal domain"/>
    <property type="match status" value="4"/>
</dbReference>
<dbReference type="Gene3D" id="3.60.21.10">
    <property type="match status" value="4"/>
</dbReference>
<dbReference type="SUPFAM" id="SSF55816">
    <property type="entry name" value="5'-nucleotidase (syn. UDP-sugar hydrolase), C-terminal domain"/>
    <property type="match status" value="4"/>
</dbReference>
<dbReference type="GO" id="GO:0046872">
    <property type="term" value="F:metal ion binding"/>
    <property type="evidence" value="ECO:0007669"/>
    <property type="project" value="UniProtKB-KW"/>
</dbReference>
<feature type="domain" description="5'-Nucleotidase C-terminal" evidence="10">
    <location>
        <begin position="733"/>
        <end position="907"/>
    </location>
</feature>
<feature type="domain" description="Calcineurin-like phosphoesterase" evidence="9">
    <location>
        <begin position="43"/>
        <end position="258"/>
    </location>
</feature>
<sequence length="1810" mass="199265">MEWLVPVDHYQVHALLLTILSLTTLVTCSVVHPSPGDSFELLILHNNDMHARFEQTSQLSGICTPADRQAGRCYGGFPRVAHVVKEARRAAAAGEGPPVLYLNAGDTYTGTAWFTIYKWRIAAEFLNALQPDAVALGNHEIDPDTHELSPFVEHLNSTILASNIVLNTDVGLAKIHKSAIFDINGVKVGIVGFLQLESKALDKTGTLDYIDAVIGVKEEVDKLKSEGVNIILALGHSDDSKNEEIAKEVDGIDLIISGNNNNFSWSGRSNYAKTSNQTSEISQTSGKRVPIVKSFDYSEYLGQLTIRFNSNGDITEYDNNQIVLDDHIPQESDITDIIKKYKNEIASYAETTVGATSVVLDGDSCGSEECNLGNLVADAFTYNYALNFDGDRWTDAPIALVPSGNIKASIAPSNRPAAVTTRDLLTALPSGDNIVAVNMTGDILLKVLEHAVSDFKSKAKNDKFLQLSGIRIVYDLSQPAGSRVQSAVARCGSCFVPDFFDIESQGFYKSLGNHEFDNGVSGLTPFIENLTCPVLAANLVLNKEPALQAETNLRNSVIFQINSTKVGVIGYLTPETKVLAIGNNVEYIDETIAIRKEIVELKKQNVSIFIALGHSGFAKDLEIARDVEDIDLVIGGHTNTFLWNGTSPDTEKPTGPYPRIVNQTSGRLVPVVQAYAYTKYLGKLHLVFNSAGELVSYDGNPILLDKTIPQDPEVLLIINKYRDSVLKVSEVPVGNTSVVLDANPCRYKECNLGNMITDAMVFRYASEYVGDGWTDSPIAIIQRGGIRASISHIHLPAQVTYGDLLNVLPFDGSMMRVSINGSDVMRMLEHAVERYNPQRAPGEFLHMSGIKVIYDFKKRPGSRVTKVSVLCGKCKIPEYFPLNKTKEYMILMSSFIQMGGDGYALFKTLPAVKLEYNELDSLTDYVQKHSPIYPAVEDRITMLHIDKIRNSAGFLTVSPLVSLGNHEFDQGVMGVTPFIQNLTCPVLAANLILTKVPELEKERNLKKSIVIMVHGVKIGIVGYLTPDTKTTARPNDVEYMREVDAINDEVKVLNSKGVKIIIALGHSGYVTDMEIAREVEGVDLVVGGHTNTFLWNGTTPDSEEIIGPYPTYVKQKSGRMVPVVQAYAYTKYLGKLLIKFDHRGEVLNIKGNPILLDNTIPQDPEVLTIIERYRTKTLAYDEVIGNTSVILDGRSCNQRECNLGNMITDAIIDHYAKQYTGEHWTDTPIAIMQAGAIRSSIANTKLPHAITKGDILQAMPFDKPLALMTVNASVLLKMLEHAVADYHNIDGPREFLQFSGLKVVYNVKHPPGDRVVSAMARCWNCDIPAYQPIKMGEIYKVIMPDIVALGGDGYDMLPGLPTEILNYNELICTERYVRRHSPSLGNHEFDERVGGLVPFLRNVTTPVLAANLVLDRVPELLHEPNLKKSIVLTVKDTKIGIIGYLTPETKILAPNNDVEYEDEVVALKREVKVLQEQGVKILIALGHSGFLEDMEIAKEVEGLDLVIGGHSNTFLWNGETSEQPEQVEGPYPTMVQQASGKMVPVVQAYAYTKYMGKLHLIFDAEGEIAHFDGNPIVLSQDVPRDPEVLDLVLRYHEDIERTNSEVVGTSMNALDGLSCRIKQCNIGNLITDSIVHYSKDQGMCTNIAIVQGGRIRASIRHEEGPIDLTKGDWFTVLPFSDTLTVVTMNGSTLLRALEHSVDTWRTVDSTGQFLQFSGMQVIYDLAKPPGSRVVSAKAVESRNTCEVSELQDIKESGEYKVIMPTFLAEGGDGYANFLPSVNVVFSSGLRARAHDALRRRCGAGAVSLRH</sequence>
<dbReference type="InterPro" id="IPR004843">
    <property type="entry name" value="Calcineurin-like_PHP"/>
</dbReference>
<gene>
    <name evidence="11" type="ORF">PLXY2_LOCUS4595</name>
</gene>
<dbReference type="Pfam" id="PF02872">
    <property type="entry name" value="5_nucleotid_C"/>
    <property type="match status" value="4"/>
</dbReference>
<name>A0A8S4E8V7_PLUXY</name>
<keyword evidence="6" id="KW-0547">Nucleotide-binding</keyword>
<dbReference type="GO" id="GO:0008253">
    <property type="term" value="F:5'-nucleotidase activity"/>
    <property type="evidence" value="ECO:0007669"/>
    <property type="project" value="UniProtKB-EC"/>
</dbReference>
<reference evidence="11" key="1">
    <citation type="submission" date="2020-11" db="EMBL/GenBank/DDBJ databases">
        <authorList>
            <person name="Whiteford S."/>
        </authorList>
    </citation>
    <scope>NUCLEOTIDE SEQUENCE</scope>
</reference>
<evidence type="ECO:0000256" key="7">
    <source>
        <dbReference type="ARBA" id="ARBA00022801"/>
    </source>
</evidence>
<dbReference type="EC" id="3.1.3.5" evidence="3"/>
<dbReference type="EMBL" id="CAJHNJ030000013">
    <property type="protein sequence ID" value="CAG9111618.1"/>
    <property type="molecule type" value="Genomic_DNA"/>
</dbReference>
<comment type="caution">
    <text evidence="11">The sequence shown here is derived from an EMBL/GenBank/DDBJ whole genome shotgun (WGS) entry which is preliminary data.</text>
</comment>
<dbReference type="InterPro" id="IPR029052">
    <property type="entry name" value="Metallo-depent_PP-like"/>
</dbReference>
<evidence type="ECO:0000256" key="5">
    <source>
        <dbReference type="ARBA" id="ARBA00022729"/>
    </source>
</evidence>
<evidence type="ECO:0000256" key="3">
    <source>
        <dbReference type="ARBA" id="ARBA00012643"/>
    </source>
</evidence>
<feature type="chain" id="PRO_5035771758" description="5'-nucleotidase" evidence="8">
    <location>
        <begin position="29"/>
        <end position="1810"/>
    </location>
</feature>
<evidence type="ECO:0000256" key="1">
    <source>
        <dbReference type="ARBA" id="ARBA00000815"/>
    </source>
</evidence>
<dbReference type="PANTHER" id="PTHR11575:SF24">
    <property type="entry name" value="5'-NUCLEOTIDASE"/>
    <property type="match status" value="1"/>
</dbReference>
<feature type="domain" description="Calcineurin-like phosphoesterase" evidence="9">
    <location>
        <begin position="960"/>
        <end position="1090"/>
    </location>
</feature>
<dbReference type="InterPro" id="IPR008334">
    <property type="entry name" value="5'-Nucleotdase_C"/>
</dbReference>
<feature type="domain" description="5'-Nucleotidase C-terminal" evidence="10">
    <location>
        <begin position="353"/>
        <end position="487"/>
    </location>
</feature>
<comment type="similarity">
    <text evidence="2">Belongs to the 5'-nucleotidase family.</text>
</comment>
<keyword evidence="4" id="KW-0479">Metal-binding</keyword>
<dbReference type="PRINTS" id="PR01607">
    <property type="entry name" value="APYRASEFAMLY"/>
</dbReference>
<evidence type="ECO:0000259" key="10">
    <source>
        <dbReference type="Pfam" id="PF02872"/>
    </source>
</evidence>
<organism evidence="11 12">
    <name type="scientific">Plutella xylostella</name>
    <name type="common">Diamondback moth</name>
    <name type="synonym">Plutella maculipennis</name>
    <dbReference type="NCBI Taxonomy" id="51655"/>
    <lineage>
        <taxon>Eukaryota</taxon>
        <taxon>Metazoa</taxon>
        <taxon>Ecdysozoa</taxon>
        <taxon>Arthropoda</taxon>
        <taxon>Hexapoda</taxon>
        <taxon>Insecta</taxon>
        <taxon>Pterygota</taxon>
        <taxon>Neoptera</taxon>
        <taxon>Endopterygota</taxon>
        <taxon>Lepidoptera</taxon>
        <taxon>Glossata</taxon>
        <taxon>Ditrysia</taxon>
        <taxon>Yponomeutoidea</taxon>
        <taxon>Plutellidae</taxon>
        <taxon>Plutella</taxon>
    </lineage>
</organism>
<dbReference type="FunFam" id="3.90.780.10:FF:000001">
    <property type="entry name" value="NT5E isoform 3"/>
    <property type="match status" value="1"/>
</dbReference>
<dbReference type="PANTHER" id="PTHR11575">
    <property type="entry name" value="5'-NUCLEOTIDASE-RELATED"/>
    <property type="match status" value="1"/>
</dbReference>
<evidence type="ECO:0000256" key="2">
    <source>
        <dbReference type="ARBA" id="ARBA00006654"/>
    </source>
</evidence>
<keyword evidence="12" id="KW-1185">Reference proteome</keyword>
<dbReference type="GO" id="GO:0006196">
    <property type="term" value="P:AMP catabolic process"/>
    <property type="evidence" value="ECO:0007669"/>
    <property type="project" value="TreeGrafter"/>
</dbReference>
<evidence type="ECO:0000313" key="12">
    <source>
        <dbReference type="Proteomes" id="UP000653454"/>
    </source>
</evidence>
<evidence type="ECO:0000259" key="9">
    <source>
        <dbReference type="Pfam" id="PF00149"/>
    </source>
</evidence>
<dbReference type="Proteomes" id="UP000653454">
    <property type="component" value="Unassembled WGS sequence"/>
</dbReference>
<evidence type="ECO:0000313" key="11">
    <source>
        <dbReference type="EMBL" id="CAG9111618.1"/>
    </source>
</evidence>